<dbReference type="RefSeq" id="WP_164312212.1">
    <property type="nucleotide sequence ID" value="NZ_JAAGLU010000002.1"/>
</dbReference>
<organism evidence="1">
    <name type="scientific">Streptomyces sp. SID12501</name>
    <dbReference type="NCBI Taxonomy" id="2706042"/>
    <lineage>
        <taxon>Bacteria</taxon>
        <taxon>Bacillati</taxon>
        <taxon>Actinomycetota</taxon>
        <taxon>Actinomycetes</taxon>
        <taxon>Kitasatosporales</taxon>
        <taxon>Streptomycetaceae</taxon>
        <taxon>Streptomyces</taxon>
    </lineage>
</organism>
<dbReference type="AlphaFoldDB" id="A0A6B3BGD2"/>
<gene>
    <name evidence="1" type="ORF">G3I71_02520</name>
</gene>
<protein>
    <submittedName>
        <fullName evidence="1">DUF4265 domain-containing protein</fullName>
    </submittedName>
</protein>
<sequence>MTETGTDYVKVHFRLEIEDDWPPAGVESLWALDQGNGTVKLDNIPWFVRGVACGDVVAASPDEEGMLWAGDVVLPSENCTIRLIVLREGGSGAARQSVLNAFDRLGVCGEGIERFGMVALDVPPTADLVQVQRLLNHGVTKEWWEMEEGCVTARWRTLTAN</sequence>
<proteinExistence type="predicted"/>
<dbReference type="InterPro" id="IPR025361">
    <property type="entry name" value="DUF4265"/>
</dbReference>
<dbReference type="Pfam" id="PF14085">
    <property type="entry name" value="DUF4265"/>
    <property type="match status" value="1"/>
</dbReference>
<reference evidence="1" key="1">
    <citation type="submission" date="2020-01" db="EMBL/GenBank/DDBJ databases">
        <title>Insect and environment-associated Actinomycetes.</title>
        <authorList>
            <person name="Currrie C."/>
            <person name="Chevrette M."/>
            <person name="Carlson C."/>
            <person name="Stubbendieck R."/>
            <person name="Wendt-Pienkowski E."/>
        </authorList>
    </citation>
    <scope>NUCLEOTIDE SEQUENCE</scope>
    <source>
        <strain evidence="1">SID12501</strain>
    </source>
</reference>
<name>A0A6B3BGD2_9ACTN</name>
<accession>A0A6B3BGD2</accession>
<evidence type="ECO:0000313" key="1">
    <source>
        <dbReference type="EMBL" id="NEC84761.1"/>
    </source>
</evidence>
<dbReference type="EMBL" id="JAAGLU010000002">
    <property type="protein sequence ID" value="NEC84761.1"/>
    <property type="molecule type" value="Genomic_DNA"/>
</dbReference>
<comment type="caution">
    <text evidence="1">The sequence shown here is derived from an EMBL/GenBank/DDBJ whole genome shotgun (WGS) entry which is preliminary data.</text>
</comment>